<feature type="transmembrane region" description="Helical" evidence="1">
    <location>
        <begin position="325"/>
        <end position="344"/>
    </location>
</feature>
<dbReference type="PATRIC" id="fig|1114963.3.peg.2564"/>
<keyword evidence="1" id="KW-0472">Membrane</keyword>
<evidence type="ECO:0000259" key="2">
    <source>
        <dbReference type="Pfam" id="PF01757"/>
    </source>
</evidence>
<sequence>MDAIARAADMDVEADAPDSRDAARPIAAARHFALPQALRGLAALWVVLFHLHSGGHASELFARAPRAVVWIFAHGESGVAVFFALSGFVIAHSLRGATPSLGLLSRFVLRRAIRLDPPYWAAILTVLCLGFIEYRIGHAPAPDITGPQLAAHLFYAQSLLGFQNINIVFWTLCYEVQFYIFFVISLLVAHRFAAKGRAGVRLLHFGIAAIWAAGYFSSPFEGLFVDLWFAFYLGVLAYRAPRSPIDAAQMALLFVPVALSQSPFGWVAFITAVILAVSLATGFVKDGLRSPPLLFLGTISYSLYLFHNPVTGAGFFVADILKLPDLAAIVTVLAVNVAVAWAAYRLVEAPAHALSKRIALP</sequence>
<feature type="transmembrane region" description="Helical" evidence="1">
    <location>
        <begin position="293"/>
        <end position="318"/>
    </location>
</feature>
<keyword evidence="4" id="KW-1185">Reference proteome</keyword>
<dbReference type="Pfam" id="PF01757">
    <property type="entry name" value="Acyl_transf_3"/>
    <property type="match status" value="1"/>
</dbReference>
<evidence type="ECO:0000313" key="4">
    <source>
        <dbReference type="Proteomes" id="UP000052268"/>
    </source>
</evidence>
<dbReference type="AlphaFoldDB" id="A0A0J7XUL7"/>
<dbReference type="GO" id="GO:0016747">
    <property type="term" value="F:acyltransferase activity, transferring groups other than amino-acyl groups"/>
    <property type="evidence" value="ECO:0007669"/>
    <property type="project" value="InterPro"/>
</dbReference>
<keyword evidence="1" id="KW-1133">Transmembrane helix</keyword>
<protein>
    <recommendedName>
        <fullName evidence="2">Acyltransferase 3 domain-containing protein</fullName>
    </recommendedName>
</protein>
<name>A0A0J7XUL7_9SPHN</name>
<organism evidence="3 4">
    <name type="scientific">Novosphingobium barchaimii LL02</name>
    <dbReference type="NCBI Taxonomy" id="1114963"/>
    <lineage>
        <taxon>Bacteria</taxon>
        <taxon>Pseudomonadati</taxon>
        <taxon>Pseudomonadota</taxon>
        <taxon>Alphaproteobacteria</taxon>
        <taxon>Sphingomonadales</taxon>
        <taxon>Sphingomonadaceae</taxon>
        <taxon>Novosphingobium</taxon>
    </lineage>
</organism>
<dbReference type="InterPro" id="IPR002656">
    <property type="entry name" value="Acyl_transf_3_dom"/>
</dbReference>
<accession>A0A0J7XUL7</accession>
<evidence type="ECO:0000313" key="3">
    <source>
        <dbReference type="EMBL" id="KMS55481.1"/>
    </source>
</evidence>
<feature type="domain" description="Acyltransferase 3" evidence="2">
    <location>
        <begin position="37"/>
        <end position="345"/>
    </location>
</feature>
<comment type="caution">
    <text evidence="3">The sequence shown here is derived from an EMBL/GenBank/DDBJ whole genome shotgun (WGS) entry which is preliminary data.</text>
</comment>
<feature type="transmembrane region" description="Helical" evidence="1">
    <location>
        <begin position="200"/>
        <end position="217"/>
    </location>
</feature>
<dbReference type="PANTHER" id="PTHR23028">
    <property type="entry name" value="ACETYLTRANSFERASE"/>
    <property type="match status" value="1"/>
</dbReference>
<dbReference type="RefSeq" id="WP_059151765.1">
    <property type="nucleotide sequence ID" value="NZ_KQ130454.1"/>
</dbReference>
<dbReference type="GO" id="GO:0016020">
    <property type="term" value="C:membrane"/>
    <property type="evidence" value="ECO:0007669"/>
    <property type="project" value="TreeGrafter"/>
</dbReference>
<feature type="transmembrane region" description="Helical" evidence="1">
    <location>
        <begin position="167"/>
        <end position="188"/>
    </location>
</feature>
<evidence type="ECO:0000256" key="1">
    <source>
        <dbReference type="SAM" id="Phobius"/>
    </source>
</evidence>
<dbReference type="GO" id="GO:0000271">
    <property type="term" value="P:polysaccharide biosynthetic process"/>
    <property type="evidence" value="ECO:0007669"/>
    <property type="project" value="TreeGrafter"/>
</dbReference>
<gene>
    <name evidence="3" type="ORF">V474_18635</name>
</gene>
<feature type="transmembrane region" description="Helical" evidence="1">
    <location>
        <begin position="252"/>
        <end position="281"/>
    </location>
</feature>
<dbReference type="InterPro" id="IPR050879">
    <property type="entry name" value="Acyltransferase_3"/>
</dbReference>
<feature type="transmembrane region" description="Helical" evidence="1">
    <location>
        <begin position="67"/>
        <end position="91"/>
    </location>
</feature>
<dbReference type="Proteomes" id="UP000052268">
    <property type="component" value="Unassembled WGS sequence"/>
</dbReference>
<dbReference type="EMBL" id="JACU01000005">
    <property type="protein sequence ID" value="KMS55481.1"/>
    <property type="molecule type" value="Genomic_DNA"/>
</dbReference>
<proteinExistence type="predicted"/>
<dbReference type="OrthoDB" id="9796461at2"/>
<reference evidence="3 4" key="1">
    <citation type="journal article" date="2015" name="G3 (Bethesda)">
        <title>Insights into Ongoing Evolution of the Hexachlorocyclohexane Catabolic Pathway from Comparative Genomics of Ten Sphingomonadaceae Strains.</title>
        <authorList>
            <person name="Pearce S.L."/>
            <person name="Oakeshott J.G."/>
            <person name="Pandey G."/>
        </authorList>
    </citation>
    <scope>NUCLEOTIDE SEQUENCE [LARGE SCALE GENOMIC DNA]</scope>
    <source>
        <strain evidence="3 4">LL02</strain>
    </source>
</reference>
<dbReference type="PANTHER" id="PTHR23028:SF131">
    <property type="entry name" value="BLR2367 PROTEIN"/>
    <property type="match status" value="1"/>
</dbReference>
<keyword evidence="1" id="KW-0812">Transmembrane</keyword>